<evidence type="ECO:0000313" key="1">
    <source>
        <dbReference type="EMBL" id="GIY92858.1"/>
    </source>
</evidence>
<evidence type="ECO:0000313" key="2">
    <source>
        <dbReference type="Proteomes" id="UP001054945"/>
    </source>
</evidence>
<reference evidence="1 2" key="1">
    <citation type="submission" date="2021-06" db="EMBL/GenBank/DDBJ databases">
        <title>Caerostris extrusa draft genome.</title>
        <authorList>
            <person name="Kono N."/>
            <person name="Arakawa K."/>
        </authorList>
    </citation>
    <scope>NUCLEOTIDE SEQUENCE [LARGE SCALE GENOMIC DNA]</scope>
</reference>
<protein>
    <submittedName>
        <fullName evidence="1">Uncharacterized protein</fullName>
    </submittedName>
</protein>
<dbReference type="Proteomes" id="UP001054945">
    <property type="component" value="Unassembled WGS sequence"/>
</dbReference>
<name>A0AAV4XEF8_CAEEX</name>
<gene>
    <name evidence="1" type="ORF">CEXT_517071</name>
</gene>
<organism evidence="1 2">
    <name type="scientific">Caerostris extrusa</name>
    <name type="common">Bark spider</name>
    <name type="synonym">Caerostris bankana</name>
    <dbReference type="NCBI Taxonomy" id="172846"/>
    <lineage>
        <taxon>Eukaryota</taxon>
        <taxon>Metazoa</taxon>
        <taxon>Ecdysozoa</taxon>
        <taxon>Arthropoda</taxon>
        <taxon>Chelicerata</taxon>
        <taxon>Arachnida</taxon>
        <taxon>Araneae</taxon>
        <taxon>Araneomorphae</taxon>
        <taxon>Entelegynae</taxon>
        <taxon>Araneoidea</taxon>
        <taxon>Araneidae</taxon>
        <taxon>Caerostris</taxon>
    </lineage>
</organism>
<comment type="caution">
    <text evidence="1">The sequence shown here is derived from an EMBL/GenBank/DDBJ whole genome shotgun (WGS) entry which is preliminary data.</text>
</comment>
<keyword evidence="2" id="KW-1185">Reference proteome</keyword>
<dbReference type="AlphaFoldDB" id="A0AAV4XEF8"/>
<sequence>MRTRYKTNSTMRSFPLGAPELLKELISRGELPWFVRKGQYLKGTPSLITVGGAMVSEGDLQTAFMRVPVSGRESVESRFQLVLKFKVLTDFYLLLLMYASSETFALLNGV</sequence>
<dbReference type="EMBL" id="BPLR01000202">
    <property type="protein sequence ID" value="GIY92858.1"/>
    <property type="molecule type" value="Genomic_DNA"/>
</dbReference>
<accession>A0AAV4XEF8</accession>
<proteinExistence type="predicted"/>